<dbReference type="GO" id="GO:0003824">
    <property type="term" value="F:catalytic activity"/>
    <property type="evidence" value="ECO:0007669"/>
    <property type="project" value="InterPro"/>
</dbReference>
<protein>
    <recommendedName>
        <fullName evidence="3">Phospholipase D</fullName>
    </recommendedName>
    <alternativeName>
        <fullName evidence="5">Choline phosphatase</fullName>
    </alternativeName>
</protein>
<dbReference type="GO" id="GO:0006793">
    <property type="term" value="P:phosphorus metabolic process"/>
    <property type="evidence" value="ECO:0007669"/>
    <property type="project" value="UniProtKB-ARBA"/>
</dbReference>
<dbReference type="KEGG" id="sbar:H5V43_22660"/>
<dbReference type="GO" id="GO:0005576">
    <property type="term" value="C:extracellular region"/>
    <property type="evidence" value="ECO:0007669"/>
    <property type="project" value="UniProtKB-SubCell"/>
</dbReference>
<reference evidence="10" key="2">
    <citation type="journal article" date="2019" name="Int. J. Syst. Evol. Microbiol.">
        <title>The Global Catalogue of Microorganisms (GCM) 10K type strain sequencing project: providing services to taxonomists for standard genome sequencing and annotation.</title>
        <authorList>
            <consortium name="The Broad Institute Genomics Platform"/>
            <consortium name="The Broad Institute Genome Sequencing Center for Infectious Disease"/>
            <person name="Wu L."/>
            <person name="Ma J."/>
        </authorList>
    </citation>
    <scope>NUCLEOTIDE SEQUENCE [LARGE SCALE GENOMIC DNA]</scope>
    <source>
        <strain evidence="10">CCM 7327</strain>
    </source>
</reference>
<dbReference type="Gene3D" id="3.30.870.10">
    <property type="entry name" value="Endonuclease Chain A"/>
    <property type="match status" value="1"/>
</dbReference>
<reference evidence="8" key="4">
    <citation type="journal article" date="2021" name="Microbiol. Resour. Announc.">
        <title>Complete Genome Sequence of Sphingobium barthaii KK22, a High-Molecular-Weight Polycyclic Aromatic Hydrocarbon-Degrading Soil Bacterium.</title>
        <authorList>
            <person name="Mori J.F."/>
            <person name="Kanaly R.A."/>
        </authorList>
    </citation>
    <scope>NUCLEOTIDE SEQUENCE</scope>
    <source>
        <strain evidence="8">KK22</strain>
    </source>
</reference>
<evidence type="ECO:0000259" key="6">
    <source>
        <dbReference type="PROSITE" id="PS50035"/>
    </source>
</evidence>
<dbReference type="Proteomes" id="UP000593663">
    <property type="component" value="Plasmid p1"/>
</dbReference>
<dbReference type="InterPro" id="IPR025202">
    <property type="entry name" value="PLD-like_dom"/>
</dbReference>
<evidence type="ECO:0000313" key="7">
    <source>
        <dbReference type="EMBL" id="GFZ99388.1"/>
    </source>
</evidence>
<evidence type="ECO:0000256" key="1">
    <source>
        <dbReference type="ARBA" id="ARBA00003145"/>
    </source>
</evidence>
<gene>
    <name evidence="7" type="ORF">GCM10019071_32160</name>
    <name evidence="8" type="ORF">H5V43_22660</name>
</gene>
<evidence type="ECO:0000313" key="8">
    <source>
        <dbReference type="EMBL" id="QOT74331.1"/>
    </source>
</evidence>
<dbReference type="Pfam" id="PF13091">
    <property type="entry name" value="PLDc_2"/>
    <property type="match status" value="1"/>
</dbReference>
<geneLocation type="plasmid" evidence="8 9">
    <name>p1</name>
</geneLocation>
<evidence type="ECO:0000256" key="3">
    <source>
        <dbReference type="ARBA" id="ARBA00018392"/>
    </source>
</evidence>
<dbReference type="EMBL" id="CP060037">
    <property type="protein sequence ID" value="QOT74331.1"/>
    <property type="molecule type" value="Genomic_DNA"/>
</dbReference>
<proteinExistence type="predicted"/>
<dbReference type="EMBL" id="BMDU01000008">
    <property type="protein sequence ID" value="GFZ99388.1"/>
    <property type="molecule type" value="Genomic_DNA"/>
</dbReference>
<comment type="function">
    <text evidence="1">Could be a virulence factor.</text>
</comment>
<name>A0A4Q4ITM7_SPHSA</name>
<evidence type="ECO:0000256" key="5">
    <source>
        <dbReference type="ARBA" id="ARBA00029594"/>
    </source>
</evidence>
<accession>A0A4Q4ITM7</accession>
<dbReference type="RefSeq" id="WP_025552194.1">
    <property type="nucleotide sequence ID" value="NZ_BMDU01000008.1"/>
</dbReference>
<sequence length="462" mass="50959">MTQAKASVAKVIERNLHQLSRTRGFLAAEPGFAVIDGTLVREPAIVAYVRRWLPPESLLPEERLPEAVEGVRIDVVQADPWKALELAQDRLPVAAGLDAAAASALRYEGIEGDPIDEEVTFHGTLVCHAGPDTGWTTLQGFLGGVEERLTVAMYDFSADYIANALIDAVTAANAEVALTIDDDLRENLGDGEESIQERLESRLGARYSASIIFCNSSRRFPSAYHPKVAVRDDTVMWLSSGNWSPASQPPLDPLGKPADARTMFRRGNREWHVIAEDAGLAQLFQRYILHDKAMADSDNAAEPGTSLAMPDLFVSIDELADRAALDLAAPPEPVAPARLPSAPRPIRIQPLLSPDNYARRITEWIEGAERSLYLQYSYIKWSDLGIDAGLKHVLAHLAERSQDEDFDLRIIIGDSSARENARLLAQNGFDESCLRAQSKIHNNVIEYLRDFITLRPTAHRSP</sequence>
<evidence type="ECO:0000313" key="9">
    <source>
        <dbReference type="Proteomes" id="UP000593663"/>
    </source>
</evidence>
<reference evidence="7" key="1">
    <citation type="journal article" date="2014" name="Int. J. Syst. Evol. Microbiol.">
        <title>Complete genome of a new Firmicutes species belonging to the dominant human colonic microbiota ('Ruminococcus bicirculans') reveals two chromosomes and a selective capacity to utilize plant glucans.</title>
        <authorList>
            <consortium name="NISC Comparative Sequencing Program"/>
            <person name="Wegmann U."/>
            <person name="Louis P."/>
            <person name="Goesmann A."/>
            <person name="Henrissat B."/>
            <person name="Duncan S.H."/>
            <person name="Flint H.J."/>
        </authorList>
    </citation>
    <scope>NUCLEOTIDE SEQUENCE</scope>
    <source>
        <strain evidence="7">CCM 7327</strain>
    </source>
</reference>
<dbReference type="Proteomes" id="UP000628109">
    <property type="component" value="Unassembled WGS sequence"/>
</dbReference>
<keyword evidence="8" id="KW-0614">Plasmid</keyword>
<evidence type="ECO:0000256" key="4">
    <source>
        <dbReference type="ARBA" id="ARBA00022525"/>
    </source>
</evidence>
<keyword evidence="4" id="KW-0964">Secreted</keyword>
<dbReference type="AlphaFoldDB" id="A0A4Q4ITM7"/>
<dbReference type="CDD" id="cd00138">
    <property type="entry name" value="PLDc_SF"/>
    <property type="match status" value="1"/>
</dbReference>
<comment type="subcellular location">
    <subcellularLocation>
        <location evidence="2">Secreted</location>
    </subcellularLocation>
</comment>
<organism evidence="8 9">
    <name type="scientific">Sphingobium fuliginis (strain ATCC 27551)</name>
    <dbReference type="NCBI Taxonomy" id="336203"/>
    <lineage>
        <taxon>Bacteria</taxon>
        <taxon>Pseudomonadati</taxon>
        <taxon>Pseudomonadota</taxon>
        <taxon>Alphaproteobacteria</taxon>
        <taxon>Sphingomonadales</taxon>
        <taxon>Sphingomonadaceae</taxon>
        <taxon>Sphingobium</taxon>
    </lineage>
</organism>
<keyword evidence="10" id="KW-1185">Reference proteome</keyword>
<feature type="domain" description="PLD phosphodiesterase" evidence="6">
    <location>
        <begin position="220"/>
        <end position="247"/>
    </location>
</feature>
<evidence type="ECO:0000256" key="2">
    <source>
        <dbReference type="ARBA" id="ARBA00004613"/>
    </source>
</evidence>
<reference evidence="7" key="5">
    <citation type="submission" date="2024-05" db="EMBL/GenBank/DDBJ databases">
        <authorList>
            <person name="Sun Q."/>
            <person name="Sedlacek I."/>
        </authorList>
    </citation>
    <scope>NUCLEOTIDE SEQUENCE</scope>
    <source>
        <strain evidence="7">CCM 7327</strain>
    </source>
</reference>
<evidence type="ECO:0000313" key="10">
    <source>
        <dbReference type="Proteomes" id="UP000628109"/>
    </source>
</evidence>
<dbReference type="PROSITE" id="PS50035">
    <property type="entry name" value="PLD"/>
    <property type="match status" value="1"/>
</dbReference>
<reference evidence="9" key="3">
    <citation type="submission" date="2020-08" db="EMBL/GenBank/DDBJ databases">
        <title>Complete genome sequence of Sphingobium barthaii strain KK22, a high-molecular-weight polycyclic aromatic hydrocarbon-degrading soil bacterium.</title>
        <authorList>
            <person name="Mori J.F."/>
            <person name="Kanaly R.A."/>
        </authorList>
    </citation>
    <scope>NUCLEOTIDE SEQUENCE [LARGE SCALE GENOMIC DNA]</scope>
    <source>
        <strain evidence="9">KK22</strain>
        <plasmid evidence="9">p1</plasmid>
    </source>
</reference>
<dbReference type="InterPro" id="IPR001736">
    <property type="entry name" value="PLipase_D/transphosphatidylase"/>
</dbReference>
<dbReference type="SUPFAM" id="SSF56024">
    <property type="entry name" value="Phospholipase D/nuclease"/>
    <property type="match status" value="2"/>
</dbReference>